<dbReference type="PANTHER" id="PTHR21683:SF3">
    <property type="entry name" value="CILIA AND FLAGELLA ASSOCIATED PROTEIN 100"/>
    <property type="match status" value="1"/>
</dbReference>
<dbReference type="InParanoid" id="Q22WJ7"/>
<organism evidence="5 6">
    <name type="scientific">Tetrahymena thermophila (strain SB210)</name>
    <dbReference type="NCBI Taxonomy" id="312017"/>
    <lineage>
        <taxon>Eukaryota</taxon>
        <taxon>Sar</taxon>
        <taxon>Alveolata</taxon>
        <taxon>Ciliophora</taxon>
        <taxon>Intramacronucleata</taxon>
        <taxon>Oligohymenophorea</taxon>
        <taxon>Hymenostomatida</taxon>
        <taxon>Tetrahymenina</taxon>
        <taxon>Tetrahymenidae</taxon>
        <taxon>Tetrahymena</taxon>
    </lineage>
</organism>
<feature type="compositionally biased region" description="Basic and acidic residues" evidence="3">
    <location>
        <begin position="492"/>
        <end position="518"/>
    </location>
</feature>
<dbReference type="EMBL" id="GG662820">
    <property type="protein sequence ID" value="EAR89420.2"/>
    <property type="molecule type" value="Genomic_DNA"/>
</dbReference>
<evidence type="ECO:0000313" key="5">
    <source>
        <dbReference type="EMBL" id="EAR89420.2"/>
    </source>
</evidence>
<evidence type="ECO:0000313" key="6">
    <source>
        <dbReference type="Proteomes" id="UP000009168"/>
    </source>
</evidence>
<dbReference type="GeneID" id="7838474"/>
<evidence type="ECO:0000256" key="3">
    <source>
        <dbReference type="SAM" id="MobiDB-lite"/>
    </source>
</evidence>
<feature type="domain" description="DUF4200" evidence="4">
    <location>
        <begin position="140"/>
        <end position="256"/>
    </location>
</feature>
<protein>
    <submittedName>
        <fullName evidence="5">Leishmanolysin peptidase</fullName>
    </submittedName>
</protein>
<evidence type="ECO:0000259" key="4">
    <source>
        <dbReference type="Pfam" id="PF13863"/>
    </source>
</evidence>
<keyword evidence="1 2" id="KW-0175">Coiled coil</keyword>
<feature type="coiled-coil region" evidence="2">
    <location>
        <begin position="364"/>
        <end position="416"/>
    </location>
</feature>
<feature type="compositionally biased region" description="Basic and acidic residues" evidence="3">
    <location>
        <begin position="526"/>
        <end position="536"/>
    </location>
</feature>
<dbReference type="InterPro" id="IPR051147">
    <property type="entry name" value="CFAP_domain-containing"/>
</dbReference>
<keyword evidence="6" id="KW-1185">Reference proteome</keyword>
<dbReference type="RefSeq" id="XP_001009665.2">
    <property type="nucleotide sequence ID" value="XM_001009665.2"/>
</dbReference>
<dbReference type="HOGENOM" id="CLU_600594_0_0_1"/>
<sequence length="574" mass="68374">MSMEDSIKLPKLSSKPSSAASHRNKSDMAGNMKNDLQSPFQLPGDDDIMMYAQIEQQRRNDQMNSTQKQKIWDKFTASTRQPLKHYKDFQAEIDDKHQPKMAYNNDQKSTLIEAQRIIKERQKKRNEGAFRRESAVEVKEQKKEMFLVSMAYGIIQKEIERLKTKAQDKDQALIQSEKQLKQDHENFTKYLEQNKQQKQDAESKADAVMKEKKHKEAEHKQLNLKLATIKSEKIRMEEQLQTYKEHKEFLDKITPKEWNEAKEKKRQELIEKVKKEWINNKLNESLERDNKFGNKKNPKGGKTVLTEKDKASLEEQFYSKLEKGEIEKIEQFEDNYSMYFTNPSQLITIFDNLEQKNLFLIQLKQEDQQDVEEVNLELKLERDDYYQKSKILREQKALLQKQIDEQINQIKSLQHKSDDNKISINNDHPELRRKIMELYQEFGNEINLHDVDSKQTLDVLAQVEIFLERQLDKIASIQDKYLVESKRKQAEKLRKNAQKESKKIEKQIEQEKKNEKNYLKMTQPSKKKEGRIDMKRTTVQVKQKKKPDTEKKTDEEEDMKYLRESFFLGVPNKK</sequence>
<name>Q22WJ7_TETTS</name>
<evidence type="ECO:0000256" key="1">
    <source>
        <dbReference type="ARBA" id="ARBA00023054"/>
    </source>
</evidence>
<dbReference type="STRING" id="312017.Q22WJ7"/>
<dbReference type="Proteomes" id="UP000009168">
    <property type="component" value="Unassembled WGS sequence"/>
</dbReference>
<dbReference type="KEGG" id="tet:TTHERM_00155370"/>
<dbReference type="AlphaFoldDB" id="Q22WJ7"/>
<evidence type="ECO:0000256" key="2">
    <source>
        <dbReference type="SAM" id="Coils"/>
    </source>
</evidence>
<proteinExistence type="predicted"/>
<gene>
    <name evidence="5" type="ORF">TTHERM_00155370</name>
</gene>
<feature type="region of interest" description="Disordered" evidence="3">
    <location>
        <begin position="492"/>
        <end position="557"/>
    </location>
</feature>
<reference evidence="6" key="1">
    <citation type="journal article" date="2006" name="PLoS Biol.">
        <title>Macronuclear genome sequence of the ciliate Tetrahymena thermophila, a model eukaryote.</title>
        <authorList>
            <person name="Eisen J.A."/>
            <person name="Coyne R.S."/>
            <person name="Wu M."/>
            <person name="Wu D."/>
            <person name="Thiagarajan M."/>
            <person name="Wortman J.R."/>
            <person name="Badger J.H."/>
            <person name="Ren Q."/>
            <person name="Amedeo P."/>
            <person name="Jones K.M."/>
            <person name="Tallon L.J."/>
            <person name="Delcher A.L."/>
            <person name="Salzberg S.L."/>
            <person name="Silva J.C."/>
            <person name="Haas B.J."/>
            <person name="Majoros W.H."/>
            <person name="Farzad M."/>
            <person name="Carlton J.M."/>
            <person name="Smith R.K. Jr."/>
            <person name="Garg J."/>
            <person name="Pearlman R.E."/>
            <person name="Karrer K.M."/>
            <person name="Sun L."/>
            <person name="Manning G."/>
            <person name="Elde N.C."/>
            <person name="Turkewitz A.P."/>
            <person name="Asai D.J."/>
            <person name="Wilkes D.E."/>
            <person name="Wang Y."/>
            <person name="Cai H."/>
            <person name="Collins K."/>
            <person name="Stewart B.A."/>
            <person name="Lee S.R."/>
            <person name="Wilamowska K."/>
            <person name="Weinberg Z."/>
            <person name="Ruzzo W.L."/>
            <person name="Wloga D."/>
            <person name="Gaertig J."/>
            <person name="Frankel J."/>
            <person name="Tsao C.-C."/>
            <person name="Gorovsky M.A."/>
            <person name="Keeling P.J."/>
            <person name="Waller R.F."/>
            <person name="Patron N.J."/>
            <person name="Cherry J.M."/>
            <person name="Stover N.A."/>
            <person name="Krieger C.J."/>
            <person name="del Toro C."/>
            <person name="Ryder H.F."/>
            <person name="Williamson S.C."/>
            <person name="Barbeau R.A."/>
            <person name="Hamilton E.P."/>
            <person name="Orias E."/>
        </authorList>
    </citation>
    <scope>NUCLEOTIDE SEQUENCE [LARGE SCALE GENOMIC DNA]</scope>
    <source>
        <strain evidence="6">SB210</strain>
    </source>
</reference>
<accession>Q22WJ7</accession>
<dbReference type="GO" id="GO:0005856">
    <property type="term" value="C:cytoskeleton"/>
    <property type="evidence" value="ECO:0007669"/>
    <property type="project" value="UniProtKB-ARBA"/>
</dbReference>
<feature type="coiled-coil region" evidence="2">
    <location>
        <begin position="159"/>
        <end position="246"/>
    </location>
</feature>
<dbReference type="eggNOG" id="ENOG502QSDI">
    <property type="taxonomic scope" value="Eukaryota"/>
</dbReference>
<dbReference type="InterPro" id="IPR025252">
    <property type="entry name" value="DUF4200"/>
</dbReference>
<dbReference type="Pfam" id="PF13863">
    <property type="entry name" value="DUF4200"/>
    <property type="match status" value="1"/>
</dbReference>
<dbReference type="OrthoDB" id="298534at2759"/>
<dbReference type="PANTHER" id="PTHR21683">
    <property type="entry name" value="COILED-COIL DOMAIN-CONTAINING PROTEIN 42 LIKE-2-LIKE-RELATED"/>
    <property type="match status" value="1"/>
</dbReference>
<feature type="compositionally biased region" description="Low complexity" evidence="3">
    <location>
        <begin position="9"/>
        <end position="21"/>
    </location>
</feature>
<feature type="compositionally biased region" description="Basic and acidic residues" evidence="3">
    <location>
        <begin position="546"/>
        <end position="557"/>
    </location>
</feature>
<feature type="region of interest" description="Disordered" evidence="3">
    <location>
        <begin position="1"/>
        <end position="44"/>
    </location>
</feature>